<dbReference type="GO" id="GO:0006487">
    <property type="term" value="P:protein N-linked glycosylation"/>
    <property type="evidence" value="ECO:0007669"/>
    <property type="project" value="TreeGrafter"/>
</dbReference>
<evidence type="ECO:0000313" key="3">
    <source>
        <dbReference type="EMBL" id="KAF2876844.1"/>
    </source>
</evidence>
<feature type="region of interest" description="Disordered" evidence="1">
    <location>
        <begin position="215"/>
        <end position="237"/>
    </location>
</feature>
<feature type="transmembrane region" description="Helical" evidence="2">
    <location>
        <begin position="80"/>
        <end position="99"/>
    </location>
</feature>
<dbReference type="PANTHER" id="PTHR13132:SF29">
    <property type="entry name" value="ALPHA-(1,6)-FUCOSYLTRANSFERASE"/>
    <property type="match status" value="1"/>
</dbReference>
<accession>A0A7C8MTY9</accession>
<evidence type="ECO:0000313" key="4">
    <source>
        <dbReference type="Proteomes" id="UP000481861"/>
    </source>
</evidence>
<evidence type="ECO:0000256" key="1">
    <source>
        <dbReference type="SAM" id="MobiDB-lite"/>
    </source>
</evidence>
<reference evidence="3 4" key="1">
    <citation type="submission" date="2020-01" db="EMBL/GenBank/DDBJ databases">
        <authorList>
            <consortium name="DOE Joint Genome Institute"/>
            <person name="Haridas S."/>
            <person name="Albert R."/>
            <person name="Binder M."/>
            <person name="Bloem J."/>
            <person name="Labutti K."/>
            <person name="Salamov A."/>
            <person name="Andreopoulos B."/>
            <person name="Baker S.E."/>
            <person name="Barry K."/>
            <person name="Bills G."/>
            <person name="Bluhm B.H."/>
            <person name="Cannon C."/>
            <person name="Castanera R."/>
            <person name="Culley D.E."/>
            <person name="Daum C."/>
            <person name="Ezra D."/>
            <person name="Gonzalez J.B."/>
            <person name="Henrissat B."/>
            <person name="Kuo A."/>
            <person name="Liang C."/>
            <person name="Lipzen A."/>
            <person name="Lutzoni F."/>
            <person name="Magnuson J."/>
            <person name="Mondo S."/>
            <person name="Nolan M."/>
            <person name="Ohm R."/>
            <person name="Pangilinan J."/>
            <person name="Park H.-J.H."/>
            <person name="Ramirez L."/>
            <person name="Alfaro M."/>
            <person name="Sun H."/>
            <person name="Tritt A."/>
            <person name="Yoshinaga Y."/>
            <person name="Zwiers L.-H.L."/>
            <person name="Turgeon B.G."/>
            <person name="Goodwin S.B."/>
            <person name="Spatafora J.W."/>
            <person name="Crous P.W."/>
            <person name="Grigoriev I.V."/>
        </authorList>
    </citation>
    <scope>NUCLEOTIDE SEQUENCE [LARGE SCALE GENOMIC DNA]</scope>
    <source>
        <strain evidence="3 4">CBS 611.86</strain>
    </source>
</reference>
<dbReference type="Gene3D" id="3.40.50.11350">
    <property type="match status" value="1"/>
</dbReference>
<gene>
    <name evidence="3" type="ORF">BDV95DRAFT_602804</name>
</gene>
<sequence>MFINATKKIKKMHARRNPNLSVSSAAYSKLSPSVTSATFLSPTVASRRGLLSPSPPPSPSLPSLVPRHGKKQALSGHGRLVKKILVGCVGVAILVWIIAHQIYVHRGQSADFADDGEEWEMVGDNSLPQEPSAIVVQDTKGNSKWTVSIPANYDFPLKPKQYHEICHQSMELSKQLRQEAHAASGIAKRMLNYYQKDQYYLDVQEAEAQALLPPAKSQGRPKSFVDDEATANKEPTDGMKVCDRSLTYVMETEDAGFGNTLLRLWMSYGLAMAENRTFFVDETRWPYGKYSTYFTPPPSAGCLPPPKSHMVPCPHTARHIVASAATVTNTFGHAFTEEWEDPRKMRVERQHKIFGLLRTGYEALFKLRPDDAKYVTDRAESLYGPIAQEGGVSIGLHVRRGDKHPYEYQYQKDYIPLDRYVNAARDFYIDRVENANTKSKKKRALKENSLFTRHISSKLVVASDDPLIYETTELGPNTIRAQDRIILATRTALEAAQGKKNPWIDEITGWEGGFYRDVFLSLGRPVGNANDMNNLDTEKIPEEAMKIRELVGRAYMLDLAVLGKADTIVCTVSSIGCRLLAVMMGWESAITNGDWKSIDGAFRWKGIVW</sequence>
<dbReference type="OrthoDB" id="2392789at2759"/>
<dbReference type="PANTHER" id="PTHR13132">
    <property type="entry name" value="ALPHA- 1,6 -FUCOSYLTRANSFERASE"/>
    <property type="match status" value="1"/>
</dbReference>
<organism evidence="3 4">
    <name type="scientific">Massariosphaeria phaeospora</name>
    <dbReference type="NCBI Taxonomy" id="100035"/>
    <lineage>
        <taxon>Eukaryota</taxon>
        <taxon>Fungi</taxon>
        <taxon>Dikarya</taxon>
        <taxon>Ascomycota</taxon>
        <taxon>Pezizomycotina</taxon>
        <taxon>Dothideomycetes</taxon>
        <taxon>Pleosporomycetidae</taxon>
        <taxon>Pleosporales</taxon>
        <taxon>Pleosporales incertae sedis</taxon>
        <taxon>Massariosphaeria</taxon>
    </lineage>
</organism>
<evidence type="ECO:0000256" key="2">
    <source>
        <dbReference type="SAM" id="Phobius"/>
    </source>
</evidence>
<dbReference type="Proteomes" id="UP000481861">
    <property type="component" value="Unassembled WGS sequence"/>
</dbReference>
<keyword evidence="2" id="KW-0472">Membrane</keyword>
<keyword evidence="4" id="KW-1185">Reference proteome</keyword>
<dbReference type="GO" id="GO:0046921">
    <property type="term" value="F:alpha-(1-&gt;6)-fucosyltransferase activity"/>
    <property type="evidence" value="ECO:0007669"/>
    <property type="project" value="TreeGrafter"/>
</dbReference>
<keyword evidence="2" id="KW-0812">Transmembrane</keyword>
<keyword evidence="2" id="KW-1133">Transmembrane helix</keyword>
<name>A0A7C8MTY9_9PLEO</name>
<protein>
    <submittedName>
        <fullName evidence="3">Uncharacterized protein</fullName>
    </submittedName>
</protein>
<comment type="caution">
    <text evidence="3">The sequence shown here is derived from an EMBL/GenBank/DDBJ whole genome shotgun (WGS) entry which is preliminary data.</text>
</comment>
<feature type="region of interest" description="Disordered" evidence="1">
    <location>
        <begin position="48"/>
        <end position="70"/>
    </location>
</feature>
<proteinExistence type="predicted"/>
<dbReference type="AlphaFoldDB" id="A0A7C8MTY9"/>
<dbReference type="EMBL" id="JAADJZ010000003">
    <property type="protein sequence ID" value="KAF2876844.1"/>
    <property type="molecule type" value="Genomic_DNA"/>
</dbReference>